<evidence type="ECO:0000313" key="1">
    <source>
        <dbReference type="EMBL" id="MFC4856765.1"/>
    </source>
</evidence>
<comment type="caution">
    <text evidence="1">The sequence shown here is derived from an EMBL/GenBank/DDBJ whole genome shotgun (WGS) entry which is preliminary data.</text>
</comment>
<dbReference type="Proteomes" id="UP001595859">
    <property type="component" value="Unassembled WGS sequence"/>
</dbReference>
<keyword evidence="2" id="KW-1185">Reference proteome</keyword>
<evidence type="ECO:0000313" key="2">
    <source>
        <dbReference type="Proteomes" id="UP001595859"/>
    </source>
</evidence>
<dbReference type="EMBL" id="JBHSIS010000010">
    <property type="protein sequence ID" value="MFC4856765.1"/>
    <property type="molecule type" value="Genomic_DNA"/>
</dbReference>
<sequence length="91" mass="10214">MSGADLVPADLLRVWEGIYRDYLATSQLMDNGDIGKREVLARLSAQVAVTWRRMADTVPGSEWWLRAALLTAAEAMEHQAGDWCGRRGRPR</sequence>
<dbReference type="RefSeq" id="WP_378058722.1">
    <property type="nucleotide sequence ID" value="NZ_JBHSIS010000010.1"/>
</dbReference>
<gene>
    <name evidence="1" type="ORF">ACFPCV_24935</name>
</gene>
<accession>A0ABV9S922</accession>
<proteinExistence type="predicted"/>
<name>A0ABV9S922_9PSEU</name>
<organism evidence="1 2">
    <name type="scientific">Actinophytocola glycyrrhizae</name>
    <dbReference type="NCBI Taxonomy" id="2044873"/>
    <lineage>
        <taxon>Bacteria</taxon>
        <taxon>Bacillati</taxon>
        <taxon>Actinomycetota</taxon>
        <taxon>Actinomycetes</taxon>
        <taxon>Pseudonocardiales</taxon>
        <taxon>Pseudonocardiaceae</taxon>
    </lineage>
</organism>
<reference evidence="2" key="1">
    <citation type="journal article" date="2019" name="Int. J. Syst. Evol. Microbiol.">
        <title>The Global Catalogue of Microorganisms (GCM) 10K type strain sequencing project: providing services to taxonomists for standard genome sequencing and annotation.</title>
        <authorList>
            <consortium name="The Broad Institute Genomics Platform"/>
            <consortium name="The Broad Institute Genome Sequencing Center for Infectious Disease"/>
            <person name="Wu L."/>
            <person name="Ma J."/>
        </authorList>
    </citation>
    <scope>NUCLEOTIDE SEQUENCE [LARGE SCALE GENOMIC DNA]</scope>
    <source>
        <strain evidence="2">ZS-22-S1</strain>
    </source>
</reference>
<protein>
    <submittedName>
        <fullName evidence="1">Uncharacterized protein</fullName>
    </submittedName>
</protein>